<accession>A0AAP4VEA1</accession>
<dbReference type="Proteomes" id="UP001172109">
    <property type="component" value="Unassembled WGS sequence"/>
</dbReference>
<proteinExistence type="predicted"/>
<evidence type="ECO:0000313" key="3">
    <source>
        <dbReference type="Proteomes" id="UP001172109"/>
    </source>
</evidence>
<feature type="compositionally biased region" description="Basic residues" evidence="1">
    <location>
        <begin position="1"/>
        <end position="17"/>
    </location>
</feature>
<protein>
    <submittedName>
        <fullName evidence="2">Uncharacterized protein</fullName>
    </submittedName>
</protein>
<gene>
    <name evidence="2" type="ORF">QZM56_03340</name>
</gene>
<evidence type="ECO:0000313" key="2">
    <source>
        <dbReference type="EMBL" id="MDN7563533.1"/>
    </source>
</evidence>
<dbReference type="AlphaFoldDB" id="A0AAP4VEA1"/>
<sequence>MNVRLHASHHGRPRLRVSAKTPKQSANCLTRAGSDGAIPARKRAHASIHFHSAMIMAAAAISFRIDGIDVSLWSGLSRRRVHPGTLLGTLPVRCLARGPFYSSRVEQHVRGMPATVARIVPQEDWYRLVSQMDGNANDIDKSSSS</sequence>
<dbReference type="EMBL" id="JAUJQS010000002">
    <property type="protein sequence ID" value="MDN7563533.1"/>
    <property type="molecule type" value="Genomic_DNA"/>
</dbReference>
<reference evidence="2" key="1">
    <citation type="submission" date="2023-07" db="EMBL/GenBank/DDBJ databases">
        <title>A collection of bacterial strains from the Burkholderia cepacia Research Laboratory and Repository.</title>
        <authorList>
            <person name="Lipuma J."/>
            <person name="Spilker T."/>
            <person name="Caverly L."/>
        </authorList>
    </citation>
    <scope>NUCLEOTIDE SEQUENCE</scope>
    <source>
        <strain evidence="2">AU44979</strain>
    </source>
</reference>
<name>A0AAP4VEA1_9BURK</name>
<evidence type="ECO:0000256" key="1">
    <source>
        <dbReference type="SAM" id="MobiDB-lite"/>
    </source>
</evidence>
<organism evidence="2 3">
    <name type="scientific">Burkholderia contaminans</name>
    <dbReference type="NCBI Taxonomy" id="488447"/>
    <lineage>
        <taxon>Bacteria</taxon>
        <taxon>Pseudomonadati</taxon>
        <taxon>Pseudomonadota</taxon>
        <taxon>Betaproteobacteria</taxon>
        <taxon>Burkholderiales</taxon>
        <taxon>Burkholderiaceae</taxon>
        <taxon>Burkholderia</taxon>
        <taxon>Burkholderia cepacia complex</taxon>
    </lineage>
</organism>
<comment type="caution">
    <text evidence="2">The sequence shown here is derived from an EMBL/GenBank/DDBJ whole genome shotgun (WGS) entry which is preliminary data.</text>
</comment>
<feature type="region of interest" description="Disordered" evidence="1">
    <location>
        <begin position="1"/>
        <end position="21"/>
    </location>
</feature>
<dbReference type="RefSeq" id="WP_137909926.1">
    <property type="nucleotide sequence ID" value="NZ_CADEUY010000002.1"/>
</dbReference>